<name>A0A559M331_9HELO</name>
<dbReference type="Proteomes" id="UP000315522">
    <property type="component" value="Unassembled WGS sequence"/>
</dbReference>
<evidence type="ECO:0000313" key="2">
    <source>
        <dbReference type="Proteomes" id="UP000315522"/>
    </source>
</evidence>
<dbReference type="EMBL" id="QGML01002519">
    <property type="protein sequence ID" value="TVY87360.1"/>
    <property type="molecule type" value="Genomic_DNA"/>
</dbReference>
<protein>
    <submittedName>
        <fullName evidence="1">Uncharacterized protein</fullName>
    </submittedName>
</protein>
<proteinExistence type="predicted"/>
<dbReference type="AlphaFoldDB" id="A0A559M331"/>
<comment type="caution">
    <text evidence="1">The sequence shown here is derived from an EMBL/GenBank/DDBJ whole genome shotgun (WGS) entry which is preliminary data.</text>
</comment>
<accession>A0A559M331</accession>
<evidence type="ECO:0000313" key="1">
    <source>
        <dbReference type="EMBL" id="TVY87360.1"/>
    </source>
</evidence>
<keyword evidence="2" id="KW-1185">Reference proteome</keyword>
<sequence length="47" mass="5222">MTALVDHAPEVFLKHAANLTLFLYLQHRHHTVGANEAVIKVEGTART</sequence>
<gene>
    <name evidence="1" type="ORF">LAWI1_G007319</name>
</gene>
<reference evidence="1 2" key="1">
    <citation type="submission" date="2018-05" db="EMBL/GenBank/DDBJ databases">
        <title>Genome sequencing and assembly of the regulated plant pathogen Lachnellula willkommii and related sister species for the development of diagnostic species identification markers.</title>
        <authorList>
            <person name="Giroux E."/>
            <person name="Bilodeau G."/>
        </authorList>
    </citation>
    <scope>NUCLEOTIDE SEQUENCE [LARGE SCALE GENOMIC DNA]</scope>
    <source>
        <strain evidence="1 2">CBS 172.35</strain>
    </source>
</reference>
<organism evidence="1 2">
    <name type="scientific">Lachnellula willkommii</name>
    <dbReference type="NCBI Taxonomy" id="215461"/>
    <lineage>
        <taxon>Eukaryota</taxon>
        <taxon>Fungi</taxon>
        <taxon>Dikarya</taxon>
        <taxon>Ascomycota</taxon>
        <taxon>Pezizomycotina</taxon>
        <taxon>Leotiomycetes</taxon>
        <taxon>Helotiales</taxon>
        <taxon>Lachnaceae</taxon>
        <taxon>Lachnellula</taxon>
    </lineage>
</organism>